<feature type="region of interest" description="Disordered" evidence="1">
    <location>
        <begin position="751"/>
        <end position="774"/>
    </location>
</feature>
<feature type="region of interest" description="Disordered" evidence="1">
    <location>
        <begin position="701"/>
        <end position="726"/>
    </location>
</feature>
<feature type="compositionally biased region" description="Low complexity" evidence="1">
    <location>
        <begin position="87"/>
        <end position="101"/>
    </location>
</feature>
<dbReference type="EMBL" id="NEDP02005572">
    <property type="protein sequence ID" value="OWF38134.1"/>
    <property type="molecule type" value="Genomic_DNA"/>
</dbReference>
<feature type="compositionally biased region" description="Low complexity" evidence="1">
    <location>
        <begin position="246"/>
        <end position="262"/>
    </location>
</feature>
<feature type="compositionally biased region" description="Pro residues" evidence="1">
    <location>
        <begin position="102"/>
        <end position="116"/>
    </location>
</feature>
<feature type="region of interest" description="Disordered" evidence="1">
    <location>
        <begin position="12"/>
        <end position="202"/>
    </location>
</feature>
<gene>
    <name evidence="2" type="ORF">KP79_PYT08837</name>
</gene>
<keyword evidence="3" id="KW-1185">Reference proteome</keyword>
<name>A0A210PNV7_MIZYE</name>
<dbReference type="AlphaFoldDB" id="A0A210PNV7"/>
<feature type="compositionally biased region" description="Low complexity" evidence="1">
    <location>
        <begin position="167"/>
        <end position="183"/>
    </location>
</feature>
<evidence type="ECO:0000313" key="3">
    <source>
        <dbReference type="Proteomes" id="UP000242188"/>
    </source>
</evidence>
<accession>A0A210PNV7</accession>
<evidence type="ECO:0000256" key="1">
    <source>
        <dbReference type="SAM" id="MobiDB-lite"/>
    </source>
</evidence>
<feature type="region of interest" description="Disordered" evidence="1">
    <location>
        <begin position="228"/>
        <end position="322"/>
    </location>
</feature>
<comment type="caution">
    <text evidence="2">The sequence shown here is derived from an EMBL/GenBank/DDBJ whole genome shotgun (WGS) entry which is preliminary data.</text>
</comment>
<organism evidence="2 3">
    <name type="scientific">Mizuhopecten yessoensis</name>
    <name type="common">Japanese scallop</name>
    <name type="synonym">Patinopecten yessoensis</name>
    <dbReference type="NCBI Taxonomy" id="6573"/>
    <lineage>
        <taxon>Eukaryota</taxon>
        <taxon>Metazoa</taxon>
        <taxon>Spiralia</taxon>
        <taxon>Lophotrochozoa</taxon>
        <taxon>Mollusca</taxon>
        <taxon>Bivalvia</taxon>
        <taxon>Autobranchia</taxon>
        <taxon>Pteriomorphia</taxon>
        <taxon>Pectinida</taxon>
        <taxon>Pectinoidea</taxon>
        <taxon>Pectinidae</taxon>
        <taxon>Mizuhopecten</taxon>
    </lineage>
</organism>
<protein>
    <submittedName>
        <fullName evidence="2">Uncharacterized protein C17orf97</fullName>
    </submittedName>
</protein>
<feature type="compositionally biased region" description="Polar residues" evidence="1">
    <location>
        <begin position="383"/>
        <end position="396"/>
    </location>
</feature>
<proteinExistence type="predicted"/>
<dbReference type="OrthoDB" id="283575at2759"/>
<feature type="compositionally biased region" description="Low complexity" evidence="1">
    <location>
        <begin position="17"/>
        <end position="71"/>
    </location>
</feature>
<feature type="compositionally biased region" description="Basic and acidic residues" evidence="1">
    <location>
        <begin position="764"/>
        <end position="774"/>
    </location>
</feature>
<reference evidence="2 3" key="1">
    <citation type="journal article" date="2017" name="Nat. Ecol. Evol.">
        <title>Scallop genome provides insights into evolution of bilaterian karyotype and development.</title>
        <authorList>
            <person name="Wang S."/>
            <person name="Zhang J."/>
            <person name="Jiao W."/>
            <person name="Li J."/>
            <person name="Xun X."/>
            <person name="Sun Y."/>
            <person name="Guo X."/>
            <person name="Huan P."/>
            <person name="Dong B."/>
            <person name="Zhang L."/>
            <person name="Hu X."/>
            <person name="Sun X."/>
            <person name="Wang J."/>
            <person name="Zhao C."/>
            <person name="Wang Y."/>
            <person name="Wang D."/>
            <person name="Huang X."/>
            <person name="Wang R."/>
            <person name="Lv J."/>
            <person name="Li Y."/>
            <person name="Zhang Z."/>
            <person name="Liu B."/>
            <person name="Lu W."/>
            <person name="Hui Y."/>
            <person name="Liang J."/>
            <person name="Zhou Z."/>
            <person name="Hou R."/>
            <person name="Li X."/>
            <person name="Liu Y."/>
            <person name="Li H."/>
            <person name="Ning X."/>
            <person name="Lin Y."/>
            <person name="Zhao L."/>
            <person name="Xing Q."/>
            <person name="Dou J."/>
            <person name="Li Y."/>
            <person name="Mao J."/>
            <person name="Guo H."/>
            <person name="Dou H."/>
            <person name="Li T."/>
            <person name="Mu C."/>
            <person name="Jiang W."/>
            <person name="Fu Q."/>
            <person name="Fu X."/>
            <person name="Miao Y."/>
            <person name="Liu J."/>
            <person name="Yu Q."/>
            <person name="Li R."/>
            <person name="Liao H."/>
            <person name="Li X."/>
            <person name="Kong Y."/>
            <person name="Jiang Z."/>
            <person name="Chourrout D."/>
            <person name="Li R."/>
            <person name="Bao Z."/>
        </authorList>
    </citation>
    <scope>NUCLEOTIDE SEQUENCE [LARGE SCALE GENOMIC DNA]</scope>
    <source>
        <strain evidence="2 3">PY_sf001</strain>
    </source>
</reference>
<dbReference type="Proteomes" id="UP000242188">
    <property type="component" value="Unassembled WGS sequence"/>
</dbReference>
<feature type="region of interest" description="Disordered" evidence="1">
    <location>
        <begin position="383"/>
        <end position="404"/>
    </location>
</feature>
<feature type="compositionally biased region" description="Pro residues" evidence="1">
    <location>
        <begin position="72"/>
        <end position="86"/>
    </location>
</feature>
<evidence type="ECO:0000313" key="2">
    <source>
        <dbReference type="EMBL" id="OWF38134.1"/>
    </source>
</evidence>
<feature type="compositionally biased region" description="Pro residues" evidence="1">
    <location>
        <begin position="303"/>
        <end position="316"/>
    </location>
</feature>
<sequence length="792" mass="88927">MVMDPLSYVSIHPDPPSHISIHPDPPSHVSIPPDPPSHISIRPDPPSHISIHPDPPSHISILPDPPSHISIPPDPPSHVSIPPDPPSHISIHPDPPSHISIPPDPPSHVSIPPDPPSHISIRPDPPSHVSIHPDPPSHAIIHPDPPSHVSIHPDQPSHVSINPDPPSHISIHPHPPYHLSIHPDLTNHASIQPDPPTHISIHQNPPYHVSILPDNSCHVSLLPDPLRHVSIHPDPPSHVSKHSDPPSHISIHPDPPSHVSIHPDPPRHVSIHPGPPSHVSIHPDPPNHVSIHPDPPRHVSIHPGPPSPVSIHPDPPNYVSIHPDPPRHVSIHHGPPSLIFCLLYMICLPVNTTCTSCHNTIIHFGCKDAMSVLNKGIENNPRSRWQNQSLLSQRPQPNLELRPPMEEPPLIRNLSHPLLPKQTENENELDKKKGFNVIEGGEIHLLKKPNSKTKSGFLKCRLSTLMEERCPKWEHIKRGEDQCPIYQPEQVVDVAELIRCWHKDHELCYCINWYLKCEKRYCHRLPIVIDVENTRHLTKSDKKIQTTFTMEVDINTGLNRFQDPIRNLIDSLGHDKMRRLLDVLELRSIQERGSVDDEKEQWYETLSAIRTDPNLSLRLGRAMATVDVELCDLNIFGMTNAESGHEYQRMARNELEQSYDCPETISTGSSYANVNSHFNANIRNPESTYLSLNSVANDSVRSRRSQLPSPRHNHVFHESSTSSHAHDEGAIARPIIYSELIDRQNHVFAERPSPIGASNDSDETNEKEIIDSDLDETNRKEIVDSDQTYTKM</sequence>